<reference evidence="2" key="1">
    <citation type="journal article" date="2021" name="Genome Biol. Evol.">
        <title>A High-Quality Reference Genome for a Parasitic Bivalve with Doubly Uniparental Inheritance (Bivalvia: Unionida).</title>
        <authorList>
            <person name="Smith C.H."/>
        </authorList>
    </citation>
    <scope>NUCLEOTIDE SEQUENCE</scope>
    <source>
        <strain evidence="2">CHS0354</strain>
    </source>
</reference>
<keyword evidence="3" id="KW-1185">Reference proteome</keyword>
<feature type="repeat" description="TPR" evidence="1">
    <location>
        <begin position="45"/>
        <end position="78"/>
    </location>
</feature>
<keyword evidence="1" id="KW-0802">TPR repeat</keyword>
<name>A0AAE0W8M5_9BIVA</name>
<evidence type="ECO:0000313" key="2">
    <source>
        <dbReference type="EMBL" id="KAK3605159.1"/>
    </source>
</evidence>
<reference evidence="2" key="3">
    <citation type="submission" date="2023-05" db="EMBL/GenBank/DDBJ databases">
        <authorList>
            <person name="Smith C.H."/>
        </authorList>
    </citation>
    <scope>NUCLEOTIDE SEQUENCE</scope>
    <source>
        <strain evidence="2">CHS0354</strain>
        <tissue evidence="2">Mantle</tissue>
    </source>
</reference>
<organism evidence="2 3">
    <name type="scientific">Potamilus streckersoni</name>
    <dbReference type="NCBI Taxonomy" id="2493646"/>
    <lineage>
        <taxon>Eukaryota</taxon>
        <taxon>Metazoa</taxon>
        <taxon>Spiralia</taxon>
        <taxon>Lophotrochozoa</taxon>
        <taxon>Mollusca</taxon>
        <taxon>Bivalvia</taxon>
        <taxon>Autobranchia</taxon>
        <taxon>Heteroconchia</taxon>
        <taxon>Palaeoheterodonta</taxon>
        <taxon>Unionida</taxon>
        <taxon>Unionoidea</taxon>
        <taxon>Unionidae</taxon>
        <taxon>Ambleminae</taxon>
        <taxon>Lampsilini</taxon>
        <taxon>Potamilus</taxon>
    </lineage>
</organism>
<gene>
    <name evidence="2" type="ORF">CHS0354_000829</name>
</gene>
<dbReference type="Proteomes" id="UP001195483">
    <property type="component" value="Unassembled WGS sequence"/>
</dbReference>
<dbReference type="SUPFAM" id="SSF48452">
    <property type="entry name" value="TPR-like"/>
    <property type="match status" value="1"/>
</dbReference>
<dbReference type="EMBL" id="JAEAOA010000085">
    <property type="protein sequence ID" value="KAK3605159.1"/>
    <property type="molecule type" value="Genomic_DNA"/>
</dbReference>
<reference evidence="2" key="2">
    <citation type="journal article" date="2021" name="Genome Biol. Evol.">
        <title>Developing a high-quality reference genome for a parasitic bivalve with doubly uniparental inheritance (Bivalvia: Unionida).</title>
        <authorList>
            <person name="Smith C.H."/>
        </authorList>
    </citation>
    <scope>NUCLEOTIDE SEQUENCE</scope>
    <source>
        <strain evidence="2">CHS0354</strain>
        <tissue evidence="2">Mantle</tissue>
    </source>
</reference>
<proteinExistence type="predicted"/>
<evidence type="ECO:0000256" key="1">
    <source>
        <dbReference type="PROSITE-ProRule" id="PRU00339"/>
    </source>
</evidence>
<dbReference type="SMART" id="SM00028">
    <property type="entry name" value="TPR"/>
    <property type="match status" value="2"/>
</dbReference>
<dbReference type="AlphaFoldDB" id="A0AAE0W8M5"/>
<evidence type="ECO:0000313" key="3">
    <source>
        <dbReference type="Proteomes" id="UP001195483"/>
    </source>
</evidence>
<accession>A0AAE0W8M5</accession>
<feature type="repeat" description="TPR" evidence="1">
    <location>
        <begin position="221"/>
        <end position="254"/>
    </location>
</feature>
<dbReference type="PROSITE" id="PS50005">
    <property type="entry name" value="TPR"/>
    <property type="match status" value="2"/>
</dbReference>
<evidence type="ECO:0008006" key="4">
    <source>
        <dbReference type="Google" id="ProtNLM"/>
    </source>
</evidence>
<comment type="caution">
    <text evidence="2">The sequence shown here is derived from an EMBL/GenBank/DDBJ whole genome shotgun (WGS) entry which is preliminary data.</text>
</comment>
<sequence>MNNPDKSTFHSVFLLEQSEKLIAKNDPAAAIDILEPARNSFIDSYRYHLDLGEAYFQSGNFQKANLHLNKCLTFAPSNEVAKRLLIKCYLNFSLSPPTHIPIKNETKTQPQNLKEINDQHSTHAISVQSQNEGNGIEALENLLRALSKNNQIPQASNNLRTLDILSSHKPLNQKSNLKSNIDLDTLSEQLTNARLKPILETSEPTPISEQQLKYPDDTFIPTPTRQLAEIFIKQGAYNKAIKIYEQLSNIEPENKEFFKIIIEGLKNKQNISPH</sequence>
<dbReference type="Pfam" id="PF13181">
    <property type="entry name" value="TPR_8"/>
    <property type="match status" value="2"/>
</dbReference>
<protein>
    <recommendedName>
        <fullName evidence="4">Tetratricopeptide repeat protein</fullName>
    </recommendedName>
</protein>
<dbReference type="InterPro" id="IPR019734">
    <property type="entry name" value="TPR_rpt"/>
</dbReference>
<dbReference type="Gene3D" id="1.25.40.10">
    <property type="entry name" value="Tetratricopeptide repeat domain"/>
    <property type="match status" value="1"/>
</dbReference>
<dbReference type="InterPro" id="IPR011990">
    <property type="entry name" value="TPR-like_helical_dom_sf"/>
</dbReference>